<dbReference type="AlphaFoldDB" id="A0A3S4VFM8"/>
<feature type="transmembrane region" description="Helical" evidence="1">
    <location>
        <begin position="126"/>
        <end position="143"/>
    </location>
</feature>
<proteinExistence type="predicted"/>
<feature type="transmembrane region" description="Helical" evidence="1">
    <location>
        <begin position="31"/>
        <end position="52"/>
    </location>
</feature>
<accession>A0A3S4VFM8</accession>
<keyword evidence="1" id="KW-1133">Transmembrane helix</keyword>
<evidence type="ECO:0000313" key="5">
    <source>
        <dbReference type="Proteomes" id="UP000270036"/>
    </source>
</evidence>
<dbReference type="Proteomes" id="UP000028349">
    <property type="component" value="Unassembled WGS sequence"/>
</dbReference>
<dbReference type="EMBL" id="LR134441">
    <property type="protein sequence ID" value="VEI00213.1"/>
    <property type="molecule type" value="Genomic_DNA"/>
</dbReference>
<evidence type="ECO:0000313" key="2">
    <source>
        <dbReference type="EMBL" id="KEY17892.1"/>
    </source>
</evidence>
<evidence type="ECO:0000313" key="3">
    <source>
        <dbReference type="EMBL" id="VEI00213.1"/>
    </source>
</evidence>
<dbReference type="KEGG" id="cant:NCTC13489_02003"/>
<dbReference type="OrthoDB" id="1436627at2"/>
<gene>
    <name evidence="2" type="ORF">HY04_04955</name>
    <name evidence="3" type="ORF">NCTC13489_02003</name>
</gene>
<sequence>MDTFEEFDQPLGPEKSAGAIIAHAFEIYKGVFLYGIAAVLITSLVSLVVQPISGFNSADLMEEMKDGGNTFPGLWQVPGFIFYAGLSGLVSLLLTPIYVGIIYIANKYNLQEKISFSDLFIGFKQNFVNIIIYALISSVIITISAALCVLPVFFVIPLLLLGYPILLFENASFSEALSKSFSIAKDNYGTFLGTALLGFLISIAGVFLCGIGIIFTFCFYFVVMYSAYCAYCGRPRAIIPKN</sequence>
<organism evidence="3 5">
    <name type="scientific">Kaistella antarctica</name>
    <dbReference type="NCBI Taxonomy" id="266748"/>
    <lineage>
        <taxon>Bacteria</taxon>
        <taxon>Pseudomonadati</taxon>
        <taxon>Bacteroidota</taxon>
        <taxon>Flavobacteriia</taxon>
        <taxon>Flavobacteriales</taxon>
        <taxon>Weeksellaceae</taxon>
        <taxon>Chryseobacterium group</taxon>
        <taxon>Kaistella</taxon>
    </lineage>
</organism>
<keyword evidence="1" id="KW-0812">Transmembrane</keyword>
<evidence type="ECO:0000256" key="1">
    <source>
        <dbReference type="SAM" id="Phobius"/>
    </source>
</evidence>
<dbReference type="Proteomes" id="UP000270036">
    <property type="component" value="Chromosome"/>
</dbReference>
<protein>
    <submittedName>
        <fullName evidence="2">Beta-carotene 15,15'-monooxygenase</fullName>
    </submittedName>
    <submittedName>
        <fullName evidence="3">Predicted integral membrane protein</fullName>
    </submittedName>
</protein>
<dbReference type="EMBL" id="JPEP01000002">
    <property type="protein sequence ID" value="KEY17892.1"/>
    <property type="molecule type" value="Genomic_DNA"/>
</dbReference>
<feature type="transmembrane region" description="Helical" evidence="1">
    <location>
        <begin position="80"/>
        <end position="105"/>
    </location>
</feature>
<dbReference type="RefSeq" id="WP_034717799.1">
    <property type="nucleotide sequence ID" value="NZ_FOIX01000001.1"/>
</dbReference>
<keyword evidence="4" id="KW-1185">Reference proteome</keyword>
<evidence type="ECO:0000313" key="4">
    <source>
        <dbReference type="Proteomes" id="UP000028349"/>
    </source>
</evidence>
<dbReference type="STRING" id="266748.HY04_04955"/>
<name>A0A3S4VFM8_9FLAO</name>
<keyword evidence="1" id="KW-0472">Membrane</keyword>
<reference evidence="3 5" key="2">
    <citation type="submission" date="2018-12" db="EMBL/GenBank/DDBJ databases">
        <authorList>
            <consortium name="Pathogen Informatics"/>
        </authorList>
    </citation>
    <scope>NUCLEOTIDE SEQUENCE [LARGE SCALE GENOMIC DNA]</scope>
    <source>
        <strain evidence="3 5">NCTC13489</strain>
    </source>
</reference>
<reference evidence="2 4" key="1">
    <citation type="submission" date="2014-07" db="EMBL/GenBank/DDBJ databases">
        <authorList>
            <person name="Pisani N.G."/>
            <person name="Newman J.D."/>
        </authorList>
    </citation>
    <scope>NUCLEOTIDE SEQUENCE [LARGE SCALE GENOMIC DNA]</scope>
    <source>
        <strain evidence="2 4">LMG 24720</strain>
    </source>
</reference>